<gene>
    <name evidence="2" type="ORF">SNOG_15905</name>
</gene>
<dbReference type="GeneID" id="5982969"/>
<evidence type="ECO:0000313" key="3">
    <source>
        <dbReference type="Proteomes" id="UP000001055"/>
    </source>
</evidence>
<dbReference type="Proteomes" id="UP000001055">
    <property type="component" value="Unassembled WGS sequence"/>
</dbReference>
<feature type="compositionally biased region" description="Polar residues" evidence="1">
    <location>
        <begin position="1"/>
        <end position="15"/>
    </location>
</feature>
<organism evidence="2 3">
    <name type="scientific">Phaeosphaeria nodorum (strain SN15 / ATCC MYA-4574 / FGSC 10173)</name>
    <name type="common">Glume blotch fungus</name>
    <name type="synonym">Parastagonospora nodorum</name>
    <dbReference type="NCBI Taxonomy" id="321614"/>
    <lineage>
        <taxon>Eukaryota</taxon>
        <taxon>Fungi</taxon>
        <taxon>Dikarya</taxon>
        <taxon>Ascomycota</taxon>
        <taxon>Pezizomycotina</taxon>
        <taxon>Dothideomycetes</taxon>
        <taxon>Pleosporomycetidae</taxon>
        <taxon>Pleosporales</taxon>
        <taxon>Pleosporineae</taxon>
        <taxon>Phaeosphaeriaceae</taxon>
        <taxon>Parastagonospora</taxon>
    </lineage>
</organism>
<dbReference type="EMBL" id="CH445365">
    <property type="protein sequence ID" value="EAT76743.1"/>
    <property type="molecule type" value="Genomic_DNA"/>
</dbReference>
<evidence type="ECO:0000313" key="2">
    <source>
        <dbReference type="EMBL" id="EAT76743.1"/>
    </source>
</evidence>
<sequence>MVLNSETEPSMSAYQQLPKEKDTEEELDNQKPEIAANCLEIFTELPPGDGVGSEWNESDLEISEHEPLLFEN</sequence>
<evidence type="ECO:0000256" key="1">
    <source>
        <dbReference type="SAM" id="MobiDB-lite"/>
    </source>
</evidence>
<dbReference type="KEGG" id="pno:SNOG_15905"/>
<feature type="compositionally biased region" description="Basic and acidic residues" evidence="1">
    <location>
        <begin position="62"/>
        <end position="72"/>
    </location>
</feature>
<proteinExistence type="predicted"/>
<dbReference type="AlphaFoldDB" id="Q0TX82"/>
<dbReference type="InParanoid" id="Q0TX82"/>
<name>Q0TX82_PHANO</name>
<feature type="region of interest" description="Disordered" evidence="1">
    <location>
        <begin position="1"/>
        <end position="30"/>
    </location>
</feature>
<protein>
    <submittedName>
        <fullName evidence="2">Uncharacterized protein</fullName>
    </submittedName>
</protein>
<reference evidence="3" key="1">
    <citation type="journal article" date="2007" name="Plant Cell">
        <title>Dothideomycete-plant interactions illuminated by genome sequencing and EST analysis of the wheat pathogen Stagonospora nodorum.</title>
        <authorList>
            <person name="Hane J.K."/>
            <person name="Lowe R.G."/>
            <person name="Solomon P.S."/>
            <person name="Tan K.C."/>
            <person name="Schoch C.L."/>
            <person name="Spatafora J.W."/>
            <person name="Crous P.W."/>
            <person name="Kodira C."/>
            <person name="Birren B.W."/>
            <person name="Galagan J.E."/>
            <person name="Torriani S.F."/>
            <person name="McDonald B.A."/>
            <person name="Oliver R.P."/>
        </authorList>
    </citation>
    <scope>NUCLEOTIDE SEQUENCE [LARGE SCALE GENOMIC DNA]</scope>
    <source>
        <strain evidence="3">SN15 / ATCC MYA-4574 / FGSC 10173</strain>
    </source>
</reference>
<accession>Q0TX82</accession>
<dbReference type="RefSeq" id="XP_001806039.1">
    <property type="nucleotide sequence ID" value="XM_001805987.1"/>
</dbReference>
<feature type="region of interest" description="Disordered" evidence="1">
    <location>
        <begin position="45"/>
        <end position="72"/>
    </location>
</feature>